<dbReference type="OrthoDB" id="286301at2759"/>
<dbReference type="Gene3D" id="2.30.180.10">
    <property type="entry name" value="FAS1 domain"/>
    <property type="match status" value="2"/>
</dbReference>
<keyword evidence="5" id="KW-1185">Reference proteome</keyword>
<dbReference type="InterPro" id="IPR036378">
    <property type="entry name" value="FAS1_dom_sf"/>
</dbReference>
<accession>A0A517LQB7</accession>
<name>A0A517LQB7_9PEZI</name>
<dbReference type="EMBL" id="CP042202">
    <property type="protein sequence ID" value="QDS77845.1"/>
    <property type="molecule type" value="Genomic_DNA"/>
</dbReference>
<dbReference type="STRING" id="50376.A0A517LQB7"/>
<sequence length="564" mass="61620">MLAFNKTTSANQTSSGAILAVLQYHVLFGRYPIMSQVGVPLIGAGDEPQFLPTLLNDPTYANMSGGQRVEHLFTSQSVFRSGLHQDSAIISADIAYVEQNGLPGLLNVIDKVLSIPNTTVGSLKAGNFTTGYNLATKLPKETSHQNLPAKYHTLFIPNDRVPEVSQFTTDYLVATIDYHIFPDYLLYSPDFSDNFTMMSLHGENATMRIVNGDTYVNDAKVVATDWLVYNGVLHILDRTLNYSQPNNLPEPLLALTGNGTTTPSAKSSTRAKSDALPVGAKVGIGLVVAITALGIIGIAIFVHRRRTGRGRKESLNELSGQYKLEKVYEMASPDEAVAELNDKSQIVAELPGAVSNPAELDGGAETASLKELDTNERLDVVSSDARSRRKSMDIRMQRKNEQDRIRLDNARENTQTPLDKQERENRRNDADGGVYRPSDHPPQPMSTADAFGLSRITQANREIVPDTPIDETSLQRIMTPDPEESRVRPSVSMSEEPRSPISPMSSLREGDLASPSNQQGPDQIPTSATPTTSPVREVNWGREGLFSTPVNTGMPESATRNTGK</sequence>
<dbReference type="Proteomes" id="UP000316270">
    <property type="component" value="Chromosome 18"/>
</dbReference>
<evidence type="ECO:0000259" key="3">
    <source>
        <dbReference type="PROSITE" id="PS50213"/>
    </source>
</evidence>
<feature type="compositionally biased region" description="Basic and acidic residues" evidence="1">
    <location>
        <begin position="390"/>
        <end position="411"/>
    </location>
</feature>
<feature type="compositionally biased region" description="Basic and acidic residues" evidence="1">
    <location>
        <begin position="419"/>
        <end position="430"/>
    </location>
</feature>
<keyword evidence="2" id="KW-0472">Membrane</keyword>
<dbReference type="InterPro" id="IPR000782">
    <property type="entry name" value="FAS1_domain"/>
</dbReference>
<dbReference type="Pfam" id="PF02469">
    <property type="entry name" value="Fasciclin"/>
    <property type="match status" value="1"/>
</dbReference>
<evidence type="ECO:0000313" key="5">
    <source>
        <dbReference type="Proteomes" id="UP000316270"/>
    </source>
</evidence>
<evidence type="ECO:0000313" key="4">
    <source>
        <dbReference type="EMBL" id="QDS77845.1"/>
    </source>
</evidence>
<keyword evidence="2" id="KW-0812">Transmembrane</keyword>
<gene>
    <name evidence="4" type="ORF">FKW77_006601</name>
</gene>
<feature type="transmembrane region" description="Helical" evidence="2">
    <location>
        <begin position="282"/>
        <end position="302"/>
    </location>
</feature>
<reference evidence="4 5" key="1">
    <citation type="submission" date="2019-07" db="EMBL/GenBank/DDBJ databases">
        <title>Finished genome of Venturia effusa.</title>
        <authorList>
            <person name="Young C.A."/>
            <person name="Cox M.P."/>
            <person name="Ganley A.R.D."/>
            <person name="David W.J."/>
        </authorList>
    </citation>
    <scope>NUCLEOTIDE SEQUENCE [LARGE SCALE GENOMIC DNA]</scope>
    <source>
        <strain evidence="5">albino</strain>
    </source>
</reference>
<dbReference type="AlphaFoldDB" id="A0A517LQB7"/>
<dbReference type="PROSITE" id="PS50213">
    <property type="entry name" value="FAS1"/>
    <property type="match status" value="1"/>
</dbReference>
<organism evidence="4 5">
    <name type="scientific">Venturia effusa</name>
    <dbReference type="NCBI Taxonomy" id="50376"/>
    <lineage>
        <taxon>Eukaryota</taxon>
        <taxon>Fungi</taxon>
        <taxon>Dikarya</taxon>
        <taxon>Ascomycota</taxon>
        <taxon>Pezizomycotina</taxon>
        <taxon>Dothideomycetes</taxon>
        <taxon>Pleosporomycetidae</taxon>
        <taxon>Venturiales</taxon>
        <taxon>Venturiaceae</taxon>
        <taxon>Venturia</taxon>
    </lineage>
</organism>
<keyword evidence="2" id="KW-1133">Transmembrane helix</keyword>
<evidence type="ECO:0000256" key="1">
    <source>
        <dbReference type="SAM" id="MobiDB-lite"/>
    </source>
</evidence>
<evidence type="ECO:0000256" key="2">
    <source>
        <dbReference type="SAM" id="Phobius"/>
    </source>
</evidence>
<feature type="region of interest" description="Disordered" evidence="1">
    <location>
        <begin position="378"/>
        <end position="564"/>
    </location>
</feature>
<feature type="compositionally biased region" description="Polar residues" evidence="1">
    <location>
        <begin position="514"/>
        <end position="534"/>
    </location>
</feature>
<feature type="domain" description="FAS1" evidence="3">
    <location>
        <begin position="112"/>
        <end position="240"/>
    </location>
</feature>
<proteinExistence type="predicted"/>
<protein>
    <recommendedName>
        <fullName evidence="3">FAS1 domain-containing protein</fullName>
    </recommendedName>
</protein>
<dbReference type="SUPFAM" id="SSF82153">
    <property type="entry name" value="FAS1 domain"/>
    <property type="match status" value="1"/>
</dbReference>
<dbReference type="SMART" id="SM00554">
    <property type="entry name" value="FAS1"/>
    <property type="match status" value="1"/>
</dbReference>